<gene>
    <name evidence="1" type="ORF">F2Q69_00061534</name>
</gene>
<evidence type="ECO:0000313" key="2">
    <source>
        <dbReference type="Proteomes" id="UP000712600"/>
    </source>
</evidence>
<evidence type="ECO:0000313" key="1">
    <source>
        <dbReference type="EMBL" id="KAF3570260.1"/>
    </source>
</evidence>
<sequence>MKTISIANHPTATLCCCRWFKNALITARIIQLLPQVVARVLAAVPASPREELWESSSALEFYCGFKLFVSNDLTLIWKAKVTPLTPAQQRCLVSNHLCLPSSDLVKLIPDVVV</sequence>
<reference evidence="1" key="1">
    <citation type="submission" date="2019-12" db="EMBL/GenBank/DDBJ databases">
        <title>Genome sequencing and annotation of Brassica cretica.</title>
        <authorList>
            <person name="Studholme D.J."/>
            <person name="Sarris P."/>
        </authorList>
    </citation>
    <scope>NUCLEOTIDE SEQUENCE</scope>
    <source>
        <strain evidence="1">PFS-109/04</strain>
        <tissue evidence="1">Leaf</tissue>
    </source>
</reference>
<protein>
    <submittedName>
        <fullName evidence="1">Uncharacterized protein</fullName>
    </submittedName>
</protein>
<dbReference type="Proteomes" id="UP000712600">
    <property type="component" value="Unassembled WGS sequence"/>
</dbReference>
<name>A0A8S9RBW4_BRACR</name>
<dbReference type="EMBL" id="QGKX02000095">
    <property type="protein sequence ID" value="KAF3570260.1"/>
    <property type="molecule type" value="Genomic_DNA"/>
</dbReference>
<accession>A0A8S9RBW4</accession>
<proteinExistence type="predicted"/>
<organism evidence="1 2">
    <name type="scientific">Brassica cretica</name>
    <name type="common">Mustard</name>
    <dbReference type="NCBI Taxonomy" id="69181"/>
    <lineage>
        <taxon>Eukaryota</taxon>
        <taxon>Viridiplantae</taxon>
        <taxon>Streptophyta</taxon>
        <taxon>Embryophyta</taxon>
        <taxon>Tracheophyta</taxon>
        <taxon>Spermatophyta</taxon>
        <taxon>Magnoliopsida</taxon>
        <taxon>eudicotyledons</taxon>
        <taxon>Gunneridae</taxon>
        <taxon>Pentapetalae</taxon>
        <taxon>rosids</taxon>
        <taxon>malvids</taxon>
        <taxon>Brassicales</taxon>
        <taxon>Brassicaceae</taxon>
        <taxon>Brassiceae</taxon>
        <taxon>Brassica</taxon>
    </lineage>
</organism>
<comment type="caution">
    <text evidence="1">The sequence shown here is derived from an EMBL/GenBank/DDBJ whole genome shotgun (WGS) entry which is preliminary data.</text>
</comment>
<dbReference type="AlphaFoldDB" id="A0A8S9RBW4"/>